<gene>
    <name evidence="1" type="ORF">GQ466_12660</name>
</gene>
<dbReference type="EMBL" id="WUTW01000002">
    <property type="protein sequence ID" value="MXQ64889.1"/>
    <property type="molecule type" value="Genomic_DNA"/>
</dbReference>
<comment type="caution">
    <text evidence="1">The sequence shown here is derived from an EMBL/GenBank/DDBJ whole genome shotgun (WGS) entry which is preliminary data.</text>
</comment>
<protein>
    <submittedName>
        <fullName evidence="1">Uncharacterized protein</fullName>
    </submittedName>
</protein>
<dbReference type="OrthoDB" id="4300140at2"/>
<proteinExistence type="predicted"/>
<dbReference type="Proteomes" id="UP000431901">
    <property type="component" value="Unassembled WGS sequence"/>
</dbReference>
<evidence type="ECO:0000313" key="2">
    <source>
        <dbReference type="Proteomes" id="UP000431901"/>
    </source>
</evidence>
<organism evidence="1 2">
    <name type="scientific">Actinomadura rayongensis</name>
    <dbReference type="NCBI Taxonomy" id="1429076"/>
    <lineage>
        <taxon>Bacteria</taxon>
        <taxon>Bacillati</taxon>
        <taxon>Actinomycetota</taxon>
        <taxon>Actinomycetes</taxon>
        <taxon>Streptosporangiales</taxon>
        <taxon>Thermomonosporaceae</taxon>
        <taxon>Actinomadura</taxon>
    </lineage>
</organism>
<evidence type="ECO:0000313" key="1">
    <source>
        <dbReference type="EMBL" id="MXQ64889.1"/>
    </source>
</evidence>
<sequence>MRWSRRKSASRARADLLRRLELLGRFEMDPPGSGIDSTEVIQTSIAPFTGYVDDPKALAEMLSGAVEGERSGFATYGASCLIVELAGSDFRTADSLAVLDAAIMFKRERGLPSARLKGYEWKRWLEVNGPDTW</sequence>
<name>A0A6I4W2P8_9ACTN</name>
<reference evidence="1 2" key="1">
    <citation type="submission" date="2019-12" db="EMBL/GenBank/DDBJ databases">
        <title>Nocardia macrotermitis sp. nov. and Nocardia aurantia sp. nov., isolated from the gut of the fungus growing-termite Macrotermes natalensis.</title>
        <authorList>
            <person name="Christine B."/>
            <person name="Rene B."/>
        </authorList>
    </citation>
    <scope>NUCLEOTIDE SEQUENCE [LARGE SCALE GENOMIC DNA]</scope>
    <source>
        <strain evidence="1 2">DSM 102126</strain>
    </source>
</reference>
<dbReference type="AlphaFoldDB" id="A0A6I4W2P8"/>
<dbReference type="RefSeq" id="WP_161103051.1">
    <property type="nucleotide sequence ID" value="NZ_JBHLYI010000001.1"/>
</dbReference>
<keyword evidence="2" id="KW-1185">Reference proteome</keyword>
<accession>A0A6I4W2P8</accession>